<comment type="caution">
    <text evidence="1">The sequence shown here is derived from an EMBL/GenBank/DDBJ whole genome shotgun (WGS) entry which is preliminary data.</text>
</comment>
<dbReference type="AlphaFoldDB" id="A0A813FH86"/>
<protein>
    <submittedName>
        <fullName evidence="1">Uncharacterized protein</fullName>
    </submittedName>
</protein>
<proteinExistence type="predicted"/>
<gene>
    <name evidence="1" type="ORF">PGLA1383_LOCUS31309</name>
</gene>
<dbReference type="EMBL" id="CAJNNV010025268">
    <property type="protein sequence ID" value="CAE8613545.1"/>
    <property type="molecule type" value="Genomic_DNA"/>
</dbReference>
<sequence>LDRSLLSRIIFPIPRASYTEDDFPEELIWIPKTKPGRNASEPQDEETIPCLLMKCPSARYMIIYFHSNAEVHVLAVEYPGYGLCPGVPCGESVMENAVSALHFATDSLNWPLDSIKVFGRSIGTGPAVGLAGMYSLAGLILVSPFLSIQELFRDRIGHLAGIFEDVFVSKETALKIDCPTLIIHGQSDAIISCSHGQQLYKLLKSRKLLVTPPDVGHNSSLLVNLQYLILPMFHLFALPDYQFKDSLFRAASVLSPAACLSSRCSNLPRCEGRMPAPTSNQACRLRCSMTERPRRSQAVWLRRRCRRSLRVVWERRKTVKTGWHLPARRNLKRQWQSRLNSWRLGPSLLPRCRLLMIFRCFLMFFFKKKQN</sequence>
<dbReference type="Proteomes" id="UP000654075">
    <property type="component" value="Unassembled WGS sequence"/>
</dbReference>
<dbReference type="OrthoDB" id="10249433at2759"/>
<dbReference type="InterPro" id="IPR029058">
    <property type="entry name" value="AB_hydrolase_fold"/>
</dbReference>
<keyword evidence="2" id="KW-1185">Reference proteome</keyword>
<reference evidence="1" key="1">
    <citation type="submission" date="2021-02" db="EMBL/GenBank/DDBJ databases">
        <authorList>
            <person name="Dougan E. K."/>
            <person name="Rhodes N."/>
            <person name="Thang M."/>
            <person name="Chan C."/>
        </authorList>
    </citation>
    <scope>NUCLEOTIDE SEQUENCE</scope>
</reference>
<dbReference type="SUPFAM" id="SSF53474">
    <property type="entry name" value="alpha/beta-Hydrolases"/>
    <property type="match status" value="1"/>
</dbReference>
<evidence type="ECO:0000313" key="1">
    <source>
        <dbReference type="EMBL" id="CAE8613545.1"/>
    </source>
</evidence>
<evidence type="ECO:0000313" key="2">
    <source>
        <dbReference type="Proteomes" id="UP000654075"/>
    </source>
</evidence>
<dbReference type="Gene3D" id="3.40.50.1820">
    <property type="entry name" value="alpha/beta hydrolase"/>
    <property type="match status" value="1"/>
</dbReference>
<name>A0A813FH86_POLGL</name>
<feature type="non-terminal residue" evidence="1">
    <location>
        <position position="371"/>
    </location>
</feature>
<organism evidence="1 2">
    <name type="scientific">Polarella glacialis</name>
    <name type="common">Dinoflagellate</name>
    <dbReference type="NCBI Taxonomy" id="89957"/>
    <lineage>
        <taxon>Eukaryota</taxon>
        <taxon>Sar</taxon>
        <taxon>Alveolata</taxon>
        <taxon>Dinophyceae</taxon>
        <taxon>Suessiales</taxon>
        <taxon>Suessiaceae</taxon>
        <taxon>Polarella</taxon>
    </lineage>
</organism>
<dbReference type="PANTHER" id="PTHR12277">
    <property type="entry name" value="ALPHA/BETA HYDROLASE DOMAIN-CONTAINING PROTEIN"/>
    <property type="match status" value="1"/>
</dbReference>
<dbReference type="PANTHER" id="PTHR12277:SF197">
    <property type="entry name" value="CHROMOSOME UNDETERMINED SCAFFOLD_38, WHOLE GENOME SHOTGUN SEQUENCE"/>
    <property type="match status" value="1"/>
</dbReference>
<accession>A0A813FH86</accession>